<feature type="compositionally biased region" description="Basic and acidic residues" evidence="5">
    <location>
        <begin position="259"/>
        <end position="279"/>
    </location>
</feature>
<feature type="region of interest" description="Disordered" evidence="5">
    <location>
        <begin position="47"/>
        <end position="92"/>
    </location>
</feature>
<keyword evidence="8" id="KW-1185">Reference proteome</keyword>
<name>A0AAJ0BH79_9PEZI</name>
<dbReference type="InterPro" id="IPR017939">
    <property type="entry name" value="G-Glutamylcylcotransferase"/>
</dbReference>
<evidence type="ECO:0000256" key="5">
    <source>
        <dbReference type="SAM" id="MobiDB-lite"/>
    </source>
</evidence>
<evidence type="ECO:0000256" key="2">
    <source>
        <dbReference type="ARBA" id="ARBA00023239"/>
    </source>
</evidence>
<evidence type="ECO:0000256" key="1">
    <source>
        <dbReference type="ARBA" id="ARBA00012346"/>
    </source>
</evidence>
<keyword evidence="6" id="KW-1133">Transmembrane helix</keyword>
<accession>A0AAJ0BH79</accession>
<feature type="transmembrane region" description="Helical" evidence="6">
    <location>
        <begin position="343"/>
        <end position="362"/>
    </location>
</feature>
<feature type="active site" description="Proton acceptor" evidence="3">
    <location>
        <position position="212"/>
    </location>
</feature>
<protein>
    <recommendedName>
        <fullName evidence="1">gamma-glutamylcyclotransferase</fullName>
        <ecNumber evidence="1">4.3.2.9</ecNumber>
    </recommendedName>
</protein>
<keyword evidence="6" id="KW-0472">Membrane</keyword>
<evidence type="ECO:0000256" key="4">
    <source>
        <dbReference type="PIRSR" id="PIRSR617939-2"/>
    </source>
</evidence>
<feature type="binding site" evidence="4">
    <location>
        <begin position="99"/>
        <end position="104"/>
    </location>
    <ligand>
        <name>substrate</name>
    </ligand>
</feature>
<feature type="region of interest" description="Disordered" evidence="5">
    <location>
        <begin position="256"/>
        <end position="286"/>
    </location>
</feature>
<evidence type="ECO:0000256" key="3">
    <source>
        <dbReference type="PIRSR" id="PIRSR617939-1"/>
    </source>
</evidence>
<proteinExistence type="predicted"/>
<feature type="binding site" evidence="4">
    <location>
        <position position="307"/>
    </location>
    <ligand>
        <name>substrate</name>
    </ligand>
</feature>
<dbReference type="PANTHER" id="PTHR12935:SF0">
    <property type="entry name" value="GAMMA-GLUTAMYLCYCLOTRANSFERASE"/>
    <property type="match status" value="1"/>
</dbReference>
<dbReference type="Proteomes" id="UP001239445">
    <property type="component" value="Unassembled WGS sequence"/>
</dbReference>
<evidence type="ECO:0000313" key="8">
    <source>
        <dbReference type="Proteomes" id="UP001239445"/>
    </source>
</evidence>
<organism evidence="7 8">
    <name type="scientific">Echria macrotheca</name>
    <dbReference type="NCBI Taxonomy" id="438768"/>
    <lineage>
        <taxon>Eukaryota</taxon>
        <taxon>Fungi</taxon>
        <taxon>Dikarya</taxon>
        <taxon>Ascomycota</taxon>
        <taxon>Pezizomycotina</taxon>
        <taxon>Sordariomycetes</taxon>
        <taxon>Sordariomycetidae</taxon>
        <taxon>Sordariales</taxon>
        <taxon>Schizotheciaceae</taxon>
        <taxon>Echria</taxon>
    </lineage>
</organism>
<sequence>MARTKADPSARSADAKSTAQTQPEQPPRCSDYAVAAWRRFQLLDVQPEPKAPSYPSISSIPRTPAGRLAQSDAAPTPFPTAPTTAPASGEHTQPGTLLYLAYGSNLAAETFLGRRGIRPLSQINVSAPSLRLVFDLPGVPYREPCFANTALRKIPGGPPKMPPGMPDIPDIPDIPDPPHHHAPRGGRDWDKGLIGVVYEVTPSDFAKIIATEGGGRSYHEILVPCIPLPPAVAVPEKPPIPELPKPFIARTLFAPRLPDIPDKGPGKEDDGDDGDKPDPPKPPSWFRKLLLPVRRPDPEYAQPSARYLKLITDGAREHDLPGEYQEYLQSLRPYTITTCRQQIGQILFLGFWAPLFLILMLGGQMLADKEGRTPAWIGAVMSVVFNLIWMSYDSVAKPLFGDGERTMEEDETLVTSRRRHRRGSSLWRQREPCDDEEKRCLLQSMLD</sequence>
<dbReference type="PANTHER" id="PTHR12935">
    <property type="entry name" value="GAMMA-GLUTAMYLCYCLOTRANSFERASE"/>
    <property type="match status" value="1"/>
</dbReference>
<dbReference type="EC" id="4.3.2.9" evidence="1"/>
<reference evidence="7" key="1">
    <citation type="submission" date="2023-06" db="EMBL/GenBank/DDBJ databases">
        <title>Genome-scale phylogeny and comparative genomics of the fungal order Sordariales.</title>
        <authorList>
            <consortium name="Lawrence Berkeley National Laboratory"/>
            <person name="Hensen N."/>
            <person name="Bonometti L."/>
            <person name="Westerberg I."/>
            <person name="Brannstrom I.O."/>
            <person name="Guillou S."/>
            <person name="Cros-Aarteil S."/>
            <person name="Calhoun S."/>
            <person name="Haridas S."/>
            <person name="Kuo A."/>
            <person name="Mondo S."/>
            <person name="Pangilinan J."/>
            <person name="Riley R."/>
            <person name="Labutti K."/>
            <person name="Andreopoulos B."/>
            <person name="Lipzen A."/>
            <person name="Chen C."/>
            <person name="Yanf M."/>
            <person name="Daum C."/>
            <person name="Ng V."/>
            <person name="Clum A."/>
            <person name="Steindorff A."/>
            <person name="Ohm R."/>
            <person name="Martin F."/>
            <person name="Silar P."/>
            <person name="Natvig D."/>
            <person name="Lalanne C."/>
            <person name="Gautier V."/>
            <person name="Ament-Velasquez S.L."/>
            <person name="Kruys A."/>
            <person name="Hutchinson M.I."/>
            <person name="Powell A.J."/>
            <person name="Barry K."/>
            <person name="Miller A.N."/>
            <person name="Grigoriev I.V."/>
            <person name="Debuchy R."/>
            <person name="Gladieux P."/>
            <person name="Thoren M.H."/>
            <person name="Johannesson H."/>
        </authorList>
    </citation>
    <scope>NUCLEOTIDE SEQUENCE</scope>
    <source>
        <strain evidence="7">PSN4</strain>
    </source>
</reference>
<keyword evidence="2" id="KW-0456">Lyase</keyword>
<dbReference type="GO" id="GO:0003839">
    <property type="term" value="F:gamma-glutamylcyclotransferase activity"/>
    <property type="evidence" value="ECO:0007669"/>
    <property type="project" value="UniProtKB-EC"/>
</dbReference>
<gene>
    <name evidence="7" type="ORF">QBC47DRAFT_377259</name>
</gene>
<evidence type="ECO:0000256" key="6">
    <source>
        <dbReference type="SAM" id="Phobius"/>
    </source>
</evidence>
<comment type="caution">
    <text evidence="7">The sequence shown here is derived from an EMBL/GenBank/DDBJ whole genome shotgun (WGS) entry which is preliminary data.</text>
</comment>
<feature type="region of interest" description="Disordered" evidence="5">
    <location>
        <begin position="1"/>
        <end position="30"/>
    </location>
</feature>
<feature type="transmembrane region" description="Helical" evidence="6">
    <location>
        <begin position="374"/>
        <end position="392"/>
    </location>
</feature>
<dbReference type="AlphaFoldDB" id="A0AAJ0BH79"/>
<dbReference type="EMBL" id="MU839830">
    <property type="protein sequence ID" value="KAK1757907.1"/>
    <property type="molecule type" value="Genomic_DNA"/>
</dbReference>
<dbReference type="Gene3D" id="3.10.490.10">
    <property type="entry name" value="Gamma-glutamyl cyclotransferase-like"/>
    <property type="match status" value="1"/>
</dbReference>
<evidence type="ECO:0000313" key="7">
    <source>
        <dbReference type="EMBL" id="KAK1757907.1"/>
    </source>
</evidence>
<keyword evidence="6" id="KW-0812">Transmembrane</keyword>